<dbReference type="Gene3D" id="3.40.50.300">
    <property type="entry name" value="P-loop containing nucleotide triphosphate hydrolases"/>
    <property type="match status" value="1"/>
</dbReference>
<dbReference type="InterPro" id="IPR027417">
    <property type="entry name" value="P-loop_NTPase"/>
</dbReference>
<evidence type="ECO:0000313" key="1">
    <source>
        <dbReference type="EMBL" id="PTF60891.1"/>
    </source>
</evidence>
<sequence>MGDLVKDTLSAWLLIESLSPGKVRYTSKDTLLADHFKNECKQKQLQSFNKYFDIWKDHRFIISDEKKVKGERIFKFYRHCFRYNEINLKIQDIFDSHSEIHNPNVAHCYGYTFNIDENGKVKSDSIHIPMIMSALKEIEKDRNANIEEQFNDSVEKFLQKVNEILADEPINEQKLEKMDKAYDKYFSVLNLKKDGLFPHYVAIEFVKKNELPQPEFNSFFISDIEIAKKSPNQTLVDYIEGLEEDQRTEVDENKELIEQFLHPSQLPDGRWPSKTEFRLSLMQQVAVNQITSSDKKISSVNGPPGTGKTTLLKDVFAHFVVERGKELAKLDNPKSAFKKTKLHETDEKDVYLLKDAISQYKMVVASGNNGAVENISKDLPKLEEIIRKPENSKFPEYEKAYAVLAQELDNFAEIAEDLIGEKAWGMFSGVLGNSKNINEVLNHLLKQEKDTIGFAKLLQNENNNFSTQELKKEWKAQQQLFSDELKNVEKLKRESIK</sequence>
<accession>A0A2T4LP66</accession>
<name>A0A2T4LP66_9STAP</name>
<evidence type="ECO:0000313" key="2">
    <source>
        <dbReference type="Proteomes" id="UP000241208"/>
    </source>
</evidence>
<dbReference type="Pfam" id="PF13604">
    <property type="entry name" value="AAA_30"/>
    <property type="match status" value="1"/>
</dbReference>
<dbReference type="AlphaFoldDB" id="A0A2T4LP66"/>
<dbReference type="RefSeq" id="WP_107523770.1">
    <property type="nucleotide sequence ID" value="NZ_PYZR01000262.1"/>
</dbReference>
<dbReference type="Proteomes" id="UP000241208">
    <property type="component" value="Unassembled WGS sequence"/>
</dbReference>
<organism evidence="1 2">
    <name type="scientific">Staphylococcus cohnii</name>
    <dbReference type="NCBI Taxonomy" id="29382"/>
    <lineage>
        <taxon>Bacteria</taxon>
        <taxon>Bacillati</taxon>
        <taxon>Bacillota</taxon>
        <taxon>Bacilli</taxon>
        <taxon>Bacillales</taxon>
        <taxon>Staphylococcaceae</taxon>
        <taxon>Staphylococcus</taxon>
        <taxon>Staphylococcus cohnii species complex</taxon>
    </lineage>
</organism>
<protein>
    <submittedName>
        <fullName evidence="1">ATPase</fullName>
    </submittedName>
</protein>
<reference evidence="1 2" key="1">
    <citation type="journal article" date="2016" name="Front. Microbiol.">
        <title>Comprehensive Phylogenetic Analysis of Bovine Non-aureus Staphylococci Species Based on Whole-Genome Sequencing.</title>
        <authorList>
            <person name="Naushad S."/>
            <person name="Barkema H.W."/>
            <person name="Luby C."/>
            <person name="Condas L.A."/>
            <person name="Nobrega D.B."/>
            <person name="Carson D.A."/>
            <person name="De Buck J."/>
        </authorList>
    </citation>
    <scope>NUCLEOTIDE SEQUENCE [LARGE SCALE GENOMIC DNA]</scope>
    <source>
        <strain evidence="1 2">SNUC 3829</strain>
    </source>
</reference>
<dbReference type="SUPFAM" id="SSF52540">
    <property type="entry name" value="P-loop containing nucleoside triphosphate hydrolases"/>
    <property type="match status" value="1"/>
</dbReference>
<dbReference type="EMBL" id="PYZR01000262">
    <property type="protein sequence ID" value="PTF60891.1"/>
    <property type="molecule type" value="Genomic_DNA"/>
</dbReference>
<comment type="caution">
    <text evidence="1">The sequence shown here is derived from an EMBL/GenBank/DDBJ whole genome shotgun (WGS) entry which is preliminary data.</text>
</comment>
<proteinExistence type="predicted"/>
<gene>
    <name evidence="1" type="ORF">BUY34_12895</name>
</gene>
<feature type="non-terminal residue" evidence="1">
    <location>
        <position position="497"/>
    </location>
</feature>